<evidence type="ECO:0000259" key="3">
    <source>
        <dbReference type="PROSITE" id="PS50835"/>
    </source>
</evidence>
<dbReference type="Proteomes" id="UP000472271">
    <property type="component" value="Chromosome 11"/>
</dbReference>
<reference evidence="4" key="3">
    <citation type="submission" date="2025-09" db="UniProtKB">
        <authorList>
            <consortium name="Ensembl"/>
        </authorList>
    </citation>
    <scope>IDENTIFICATION</scope>
</reference>
<evidence type="ECO:0000313" key="5">
    <source>
        <dbReference type="Proteomes" id="UP000472271"/>
    </source>
</evidence>
<dbReference type="InterPro" id="IPR003598">
    <property type="entry name" value="Ig_sub2"/>
</dbReference>
<dbReference type="InterPro" id="IPR003599">
    <property type="entry name" value="Ig_sub"/>
</dbReference>
<accession>A0A672ZCB4</accession>
<dbReference type="GO" id="GO:0006955">
    <property type="term" value="P:immune response"/>
    <property type="evidence" value="ECO:0007669"/>
    <property type="project" value="TreeGrafter"/>
</dbReference>
<dbReference type="Ensembl" id="ENSSORT00005014555.1">
    <property type="protein sequence ID" value="ENSSORP00005014133.1"/>
    <property type="gene ID" value="ENSSORG00005007241.1"/>
</dbReference>
<keyword evidence="2" id="KW-1015">Disulfide bond</keyword>
<feature type="domain" description="Ig-like" evidence="3">
    <location>
        <begin position="63"/>
        <end position="143"/>
    </location>
</feature>
<keyword evidence="5" id="KW-1185">Reference proteome</keyword>
<dbReference type="InParanoid" id="A0A672ZCB4"/>
<dbReference type="AlphaFoldDB" id="A0A672ZCB4"/>
<dbReference type="GO" id="GO:0009897">
    <property type="term" value="C:external side of plasma membrane"/>
    <property type="evidence" value="ECO:0007669"/>
    <property type="project" value="TreeGrafter"/>
</dbReference>
<dbReference type="InterPro" id="IPR036179">
    <property type="entry name" value="Ig-like_dom_sf"/>
</dbReference>
<dbReference type="GO" id="GO:0007166">
    <property type="term" value="P:cell surface receptor signaling pathway"/>
    <property type="evidence" value="ECO:0007669"/>
    <property type="project" value="TreeGrafter"/>
</dbReference>
<dbReference type="InterPro" id="IPR013783">
    <property type="entry name" value="Ig-like_fold"/>
</dbReference>
<evidence type="ECO:0000256" key="1">
    <source>
        <dbReference type="ARBA" id="ARBA00022729"/>
    </source>
</evidence>
<dbReference type="InterPro" id="IPR007110">
    <property type="entry name" value="Ig-like_dom"/>
</dbReference>
<dbReference type="SMART" id="SM00409">
    <property type="entry name" value="IG"/>
    <property type="match status" value="1"/>
</dbReference>
<keyword evidence="1" id="KW-0732">Signal</keyword>
<dbReference type="SUPFAM" id="SSF48726">
    <property type="entry name" value="Immunoglobulin"/>
    <property type="match status" value="1"/>
</dbReference>
<dbReference type="Pfam" id="PF13927">
    <property type="entry name" value="Ig_3"/>
    <property type="match status" value="1"/>
</dbReference>
<dbReference type="SMART" id="SM00408">
    <property type="entry name" value="IGc2"/>
    <property type="match status" value="1"/>
</dbReference>
<dbReference type="GO" id="GO:0004888">
    <property type="term" value="F:transmembrane signaling receptor activity"/>
    <property type="evidence" value="ECO:0007669"/>
    <property type="project" value="TreeGrafter"/>
</dbReference>
<reference evidence="4" key="1">
    <citation type="submission" date="2019-06" db="EMBL/GenBank/DDBJ databases">
        <authorList>
            <consortium name="Wellcome Sanger Institute Data Sharing"/>
        </authorList>
    </citation>
    <scope>NUCLEOTIDE SEQUENCE [LARGE SCALE GENOMIC DNA]</scope>
</reference>
<name>A0A672ZCB4_9TELE</name>
<proteinExistence type="predicted"/>
<evidence type="ECO:0000256" key="2">
    <source>
        <dbReference type="ARBA" id="ARBA00023157"/>
    </source>
</evidence>
<dbReference type="PANTHER" id="PTHR11481">
    <property type="entry name" value="IMMUNOGLOBULIN FC RECEPTOR"/>
    <property type="match status" value="1"/>
</dbReference>
<dbReference type="PANTHER" id="PTHR11481:SF64">
    <property type="entry name" value="FC RECEPTOR-LIKE PROTEIN 4"/>
    <property type="match status" value="1"/>
</dbReference>
<dbReference type="InterPro" id="IPR050488">
    <property type="entry name" value="Ig_Fc_receptor"/>
</dbReference>
<evidence type="ECO:0000313" key="4">
    <source>
        <dbReference type="Ensembl" id="ENSSORP00005014133.1"/>
    </source>
</evidence>
<reference evidence="4" key="2">
    <citation type="submission" date="2025-08" db="UniProtKB">
        <authorList>
            <consortium name="Ensembl"/>
        </authorList>
    </citation>
    <scope>IDENTIFICATION</scope>
</reference>
<protein>
    <recommendedName>
        <fullName evidence="3">Ig-like domain-containing protein</fullName>
    </recommendedName>
</protein>
<dbReference type="Gene3D" id="2.60.40.10">
    <property type="entry name" value="Immunoglobulins"/>
    <property type="match status" value="1"/>
</dbReference>
<organism evidence="4 5">
    <name type="scientific">Sphaeramia orbicularis</name>
    <name type="common">orbiculate cardinalfish</name>
    <dbReference type="NCBI Taxonomy" id="375764"/>
    <lineage>
        <taxon>Eukaryota</taxon>
        <taxon>Metazoa</taxon>
        <taxon>Chordata</taxon>
        <taxon>Craniata</taxon>
        <taxon>Vertebrata</taxon>
        <taxon>Euteleostomi</taxon>
        <taxon>Actinopterygii</taxon>
        <taxon>Neopterygii</taxon>
        <taxon>Teleostei</taxon>
        <taxon>Neoteleostei</taxon>
        <taxon>Acanthomorphata</taxon>
        <taxon>Gobiaria</taxon>
        <taxon>Kurtiformes</taxon>
        <taxon>Apogonoidei</taxon>
        <taxon>Apogonidae</taxon>
        <taxon>Apogoninae</taxon>
        <taxon>Sphaeramia</taxon>
    </lineage>
</organism>
<dbReference type="PROSITE" id="PS50835">
    <property type="entry name" value="IG_LIKE"/>
    <property type="match status" value="1"/>
</dbReference>
<sequence length="165" mass="18882">EADLNVLILWVDSPDNSFILYLWFECRCFTEALSSLSTCTIDFAFASDSGQYWCEDRTGRRSSSVHVTSPTHPVTEGEAVTLRCRNKTSPKLRNIVFYKDNVIVKRNSTENLTIHRVSKSDEGRYKCSISGLGQSPETWLRVTDFSIKKTFPIYISIFSVTFKRC</sequence>